<evidence type="ECO:0000259" key="1">
    <source>
        <dbReference type="Pfam" id="PF00668"/>
    </source>
</evidence>
<evidence type="ECO:0000313" key="3">
    <source>
        <dbReference type="Proteomes" id="UP000633509"/>
    </source>
</evidence>
<dbReference type="Gene3D" id="3.30.559.10">
    <property type="entry name" value="Chloramphenicol acetyltransferase-like domain"/>
    <property type="match status" value="1"/>
</dbReference>
<proteinExistence type="predicted"/>
<gene>
    <name evidence="2" type="ORF">H4W80_000530</name>
</gene>
<dbReference type="EMBL" id="JADBEK010000001">
    <property type="protein sequence ID" value="MBE1582272.1"/>
    <property type="molecule type" value="Genomic_DNA"/>
</dbReference>
<dbReference type="RefSeq" id="WP_192783576.1">
    <property type="nucleotide sequence ID" value="NZ_JADBEK010000001.1"/>
</dbReference>
<organism evidence="2 3">
    <name type="scientific">Nonomuraea angiospora</name>
    <dbReference type="NCBI Taxonomy" id="46172"/>
    <lineage>
        <taxon>Bacteria</taxon>
        <taxon>Bacillati</taxon>
        <taxon>Actinomycetota</taxon>
        <taxon>Actinomycetes</taxon>
        <taxon>Streptosporangiales</taxon>
        <taxon>Streptosporangiaceae</taxon>
        <taxon>Nonomuraea</taxon>
    </lineage>
</organism>
<reference evidence="2 3" key="1">
    <citation type="submission" date="2020-10" db="EMBL/GenBank/DDBJ databases">
        <title>Sequencing the genomes of 1000 actinobacteria strains.</title>
        <authorList>
            <person name="Klenk H.-P."/>
        </authorList>
    </citation>
    <scope>NUCLEOTIDE SEQUENCE [LARGE SCALE GENOMIC DNA]</scope>
    <source>
        <strain evidence="2 3">DSM 43173</strain>
    </source>
</reference>
<dbReference type="InterPro" id="IPR001242">
    <property type="entry name" value="Condensation_dom"/>
</dbReference>
<dbReference type="PANTHER" id="PTHR45527:SF1">
    <property type="entry name" value="FATTY ACID SYNTHASE"/>
    <property type="match status" value="1"/>
</dbReference>
<dbReference type="SUPFAM" id="SSF52777">
    <property type="entry name" value="CoA-dependent acyltransferases"/>
    <property type="match status" value="2"/>
</dbReference>
<accession>A0ABR9LNT8</accession>
<comment type="caution">
    <text evidence="2">The sequence shown here is derived from an EMBL/GenBank/DDBJ whole genome shotgun (WGS) entry which is preliminary data.</text>
</comment>
<dbReference type="Proteomes" id="UP000633509">
    <property type="component" value="Unassembled WGS sequence"/>
</dbReference>
<dbReference type="PANTHER" id="PTHR45527">
    <property type="entry name" value="NONRIBOSOMAL PEPTIDE SYNTHETASE"/>
    <property type="match status" value="1"/>
</dbReference>
<evidence type="ECO:0000313" key="2">
    <source>
        <dbReference type="EMBL" id="MBE1582272.1"/>
    </source>
</evidence>
<protein>
    <recommendedName>
        <fullName evidence="1">Condensation domain-containing protein</fullName>
    </recommendedName>
</protein>
<dbReference type="InterPro" id="IPR023213">
    <property type="entry name" value="CAT-like_dom_sf"/>
</dbReference>
<feature type="domain" description="Condensation" evidence="1">
    <location>
        <begin position="46"/>
        <end position="348"/>
    </location>
</feature>
<sequence>MKKNTEYVEIDYSELPQEADYSFPQTWGQHSVWQGLVRFGQDANLLNVGLQWRLPGGVTMPAVLSALANLIRAHATLRTVFQETPEGPAQKVTQPTKMPVEIVDIAGERRESVYGEVQESLARVFDHAHGPQFTFTVFTDRGVPRFVFPNISHLAVDRQGLKVLETSFLKFVNGQHISPGETYWQPFDQVQLEKTRLARSKGQRACDQWSKALRRTGPHLWGAPRLKGEDAPIIHAKMTSCRAAKALPTAVTLHNASAGSVLLAAVSAAVAAVTDHDGHAAVEIVFANRYLRRAGEYAGPLAQGGVIAAPCSSARTLTEMVQSINADMPRAYLSAYWPPSSLQASLRDCGFDDIHDRVTSFLFNNFITEARVFEPHDRPVMEDTVFEWLPSWNYMPSHCSFRIGYDEEGRIFVTARVNSRLLSRNMLTRLLSGVESALQAMAEGSSVRAGDLPLD</sequence>
<keyword evidence="3" id="KW-1185">Reference proteome</keyword>
<dbReference type="Gene3D" id="3.30.559.30">
    <property type="entry name" value="Nonribosomal peptide synthetase, condensation domain"/>
    <property type="match status" value="1"/>
</dbReference>
<dbReference type="Pfam" id="PF00668">
    <property type="entry name" value="Condensation"/>
    <property type="match status" value="1"/>
</dbReference>
<name>A0ABR9LNT8_9ACTN</name>